<name>A0ABY7DXJ3_MYAAR</name>
<evidence type="ECO:0000259" key="7">
    <source>
        <dbReference type="Pfam" id="PF01061"/>
    </source>
</evidence>
<keyword evidence="2" id="KW-0813">Transport</keyword>
<proteinExistence type="predicted"/>
<evidence type="ECO:0000256" key="5">
    <source>
        <dbReference type="ARBA" id="ARBA00023136"/>
    </source>
</evidence>
<feature type="transmembrane region" description="Helical" evidence="6">
    <location>
        <begin position="68"/>
        <end position="86"/>
    </location>
</feature>
<keyword evidence="4 6" id="KW-1133">Transmembrane helix</keyword>
<dbReference type="PANTHER" id="PTHR48041">
    <property type="entry name" value="ABC TRANSPORTER G FAMILY MEMBER 28"/>
    <property type="match status" value="1"/>
</dbReference>
<dbReference type="Proteomes" id="UP001164746">
    <property type="component" value="Chromosome 4"/>
</dbReference>
<gene>
    <name evidence="8" type="ORF">MAR_007933</name>
</gene>
<dbReference type="InterPro" id="IPR050352">
    <property type="entry name" value="ABCG_transporters"/>
</dbReference>
<sequence length="208" mass="23177">MFWACLLPLADFLSVPTERGVISKERAAGAYRLSAYYFAKIVSELPLTIVVPSLFYTVVYWMSGLGNVGQFFASLSGLGMLIGAVFTNLKVALLFANTFLFSSLLFSGFITVTYPWWLTWARYVSHIQYPLSAITMIRLQGKEPILCTSPSVSQYAICLHDINATVTSSDILKENGIVLPLHCYISTLACVFVILRVIVYIVLRLPRP</sequence>
<feature type="transmembrane region" description="Helical" evidence="6">
    <location>
        <begin position="93"/>
        <end position="117"/>
    </location>
</feature>
<dbReference type="InterPro" id="IPR013525">
    <property type="entry name" value="ABC2_TM"/>
</dbReference>
<feature type="transmembrane region" description="Helical" evidence="6">
    <location>
        <begin position="41"/>
        <end position="62"/>
    </location>
</feature>
<evidence type="ECO:0000256" key="2">
    <source>
        <dbReference type="ARBA" id="ARBA00022448"/>
    </source>
</evidence>
<organism evidence="8 9">
    <name type="scientific">Mya arenaria</name>
    <name type="common">Soft-shell clam</name>
    <dbReference type="NCBI Taxonomy" id="6604"/>
    <lineage>
        <taxon>Eukaryota</taxon>
        <taxon>Metazoa</taxon>
        <taxon>Spiralia</taxon>
        <taxon>Lophotrochozoa</taxon>
        <taxon>Mollusca</taxon>
        <taxon>Bivalvia</taxon>
        <taxon>Autobranchia</taxon>
        <taxon>Heteroconchia</taxon>
        <taxon>Euheterodonta</taxon>
        <taxon>Imparidentia</taxon>
        <taxon>Neoheterodontei</taxon>
        <taxon>Myida</taxon>
        <taxon>Myoidea</taxon>
        <taxon>Myidae</taxon>
        <taxon>Mya</taxon>
    </lineage>
</organism>
<evidence type="ECO:0000313" key="9">
    <source>
        <dbReference type="Proteomes" id="UP001164746"/>
    </source>
</evidence>
<dbReference type="EMBL" id="CP111015">
    <property type="protein sequence ID" value="WAR01375.1"/>
    <property type="molecule type" value="Genomic_DNA"/>
</dbReference>
<accession>A0ABY7DXJ3</accession>
<keyword evidence="5 6" id="KW-0472">Membrane</keyword>
<feature type="transmembrane region" description="Helical" evidence="6">
    <location>
        <begin position="177"/>
        <end position="203"/>
    </location>
</feature>
<protein>
    <submittedName>
        <fullName evidence="8">AB22G-like protein</fullName>
    </submittedName>
</protein>
<keyword evidence="9" id="KW-1185">Reference proteome</keyword>
<evidence type="ECO:0000313" key="8">
    <source>
        <dbReference type="EMBL" id="WAR01375.1"/>
    </source>
</evidence>
<evidence type="ECO:0000256" key="4">
    <source>
        <dbReference type="ARBA" id="ARBA00022989"/>
    </source>
</evidence>
<dbReference type="Pfam" id="PF01061">
    <property type="entry name" value="ABC2_membrane"/>
    <property type="match status" value="1"/>
</dbReference>
<keyword evidence="3 6" id="KW-0812">Transmembrane</keyword>
<feature type="domain" description="ABC-2 type transporter transmembrane" evidence="7">
    <location>
        <begin position="2"/>
        <end position="136"/>
    </location>
</feature>
<reference evidence="8" key="1">
    <citation type="submission" date="2022-11" db="EMBL/GenBank/DDBJ databases">
        <title>Centuries of genome instability and evolution in soft-shell clam transmissible cancer (bioRxiv).</title>
        <authorList>
            <person name="Hart S.F.M."/>
            <person name="Yonemitsu M.A."/>
            <person name="Giersch R.M."/>
            <person name="Beal B.F."/>
            <person name="Arriagada G."/>
            <person name="Davis B.W."/>
            <person name="Ostrander E.A."/>
            <person name="Goff S.P."/>
            <person name="Metzger M.J."/>
        </authorList>
    </citation>
    <scope>NUCLEOTIDE SEQUENCE</scope>
    <source>
        <strain evidence="8">MELC-2E11</strain>
        <tissue evidence="8">Siphon/mantle</tissue>
    </source>
</reference>
<evidence type="ECO:0000256" key="1">
    <source>
        <dbReference type="ARBA" id="ARBA00004141"/>
    </source>
</evidence>
<dbReference type="PANTHER" id="PTHR48041:SF63">
    <property type="entry name" value="EARLY GENE AT 23, ISOFORM C"/>
    <property type="match status" value="1"/>
</dbReference>
<evidence type="ECO:0000256" key="6">
    <source>
        <dbReference type="SAM" id="Phobius"/>
    </source>
</evidence>
<evidence type="ECO:0000256" key="3">
    <source>
        <dbReference type="ARBA" id="ARBA00022692"/>
    </source>
</evidence>
<comment type="subcellular location">
    <subcellularLocation>
        <location evidence="1">Membrane</location>
        <topology evidence="1">Multi-pass membrane protein</topology>
    </subcellularLocation>
</comment>